<dbReference type="GO" id="GO:0008720">
    <property type="term" value="F:D-lactate dehydrogenase (NAD+) activity"/>
    <property type="evidence" value="ECO:0007669"/>
    <property type="project" value="TreeGrafter"/>
</dbReference>
<comment type="similarity">
    <text evidence="1 4">Belongs to the D-isomer specific 2-hydroxyacid dehydrogenase family.</text>
</comment>
<organism evidence="7 8">
    <name type="scientific">Candidatus Jorgensenbacteria bacterium GW2011_GWC1_48_8</name>
    <dbReference type="NCBI Taxonomy" id="1618666"/>
    <lineage>
        <taxon>Bacteria</taxon>
        <taxon>Candidatus Joergenseniibacteriota</taxon>
    </lineage>
</organism>
<dbReference type="PANTHER" id="PTHR43026:SF1">
    <property type="entry name" value="2-HYDROXYACID DEHYDROGENASE HOMOLOG 1-RELATED"/>
    <property type="match status" value="1"/>
</dbReference>
<evidence type="ECO:0000256" key="4">
    <source>
        <dbReference type="RuleBase" id="RU003719"/>
    </source>
</evidence>
<dbReference type="InterPro" id="IPR006139">
    <property type="entry name" value="D-isomer_2_OHA_DH_cat_dom"/>
</dbReference>
<keyword evidence="3" id="KW-0520">NAD</keyword>
<dbReference type="InterPro" id="IPR029753">
    <property type="entry name" value="D-isomer_DH_CS"/>
</dbReference>
<dbReference type="Pfam" id="PF02826">
    <property type="entry name" value="2-Hacid_dh_C"/>
    <property type="match status" value="1"/>
</dbReference>
<dbReference type="EMBL" id="LCPO01000004">
    <property type="protein sequence ID" value="KKU99223.1"/>
    <property type="molecule type" value="Genomic_DNA"/>
</dbReference>
<reference evidence="7 8" key="1">
    <citation type="journal article" date="2015" name="Nature">
        <title>rRNA introns, odd ribosomes, and small enigmatic genomes across a large radiation of phyla.</title>
        <authorList>
            <person name="Brown C.T."/>
            <person name="Hug L.A."/>
            <person name="Thomas B.C."/>
            <person name="Sharon I."/>
            <person name="Castelle C.J."/>
            <person name="Singh A."/>
            <person name="Wilkins M.J."/>
            <person name="Williams K.H."/>
            <person name="Banfield J.F."/>
        </authorList>
    </citation>
    <scope>NUCLEOTIDE SEQUENCE [LARGE SCALE GENOMIC DNA]</scope>
</reference>
<proteinExistence type="inferred from homology"/>
<dbReference type="PATRIC" id="fig|1618666.3.peg.167"/>
<gene>
    <name evidence="7" type="ORF">UY32_C0004G0015</name>
</gene>
<keyword evidence="2 4" id="KW-0560">Oxidoreductase</keyword>
<evidence type="ECO:0000259" key="5">
    <source>
        <dbReference type="Pfam" id="PF00389"/>
    </source>
</evidence>
<evidence type="ECO:0000259" key="6">
    <source>
        <dbReference type="Pfam" id="PF02826"/>
    </source>
</evidence>
<evidence type="ECO:0000313" key="8">
    <source>
        <dbReference type="Proteomes" id="UP000034600"/>
    </source>
</evidence>
<dbReference type="AlphaFoldDB" id="A0A0G1X9I4"/>
<evidence type="ECO:0000313" key="7">
    <source>
        <dbReference type="EMBL" id="KKU99223.1"/>
    </source>
</evidence>
<feature type="domain" description="D-isomer specific 2-hydroxyacid dehydrogenase NAD-binding" evidence="6">
    <location>
        <begin position="99"/>
        <end position="244"/>
    </location>
</feature>
<dbReference type="SUPFAM" id="SSF51735">
    <property type="entry name" value="NAD(P)-binding Rossmann-fold domains"/>
    <property type="match status" value="1"/>
</dbReference>
<evidence type="ECO:0000256" key="3">
    <source>
        <dbReference type="ARBA" id="ARBA00023027"/>
    </source>
</evidence>
<feature type="domain" description="D-isomer specific 2-hydroxyacid dehydrogenase catalytic" evidence="5">
    <location>
        <begin position="23"/>
        <end position="271"/>
    </location>
</feature>
<comment type="caution">
    <text evidence="7">The sequence shown here is derived from an EMBL/GenBank/DDBJ whole genome shotgun (WGS) entry which is preliminary data.</text>
</comment>
<dbReference type="GO" id="GO:0051287">
    <property type="term" value="F:NAD binding"/>
    <property type="evidence" value="ECO:0007669"/>
    <property type="project" value="InterPro"/>
</dbReference>
<accession>A0A0G1X9I4</accession>
<dbReference type="InterPro" id="IPR058205">
    <property type="entry name" value="D-LDH-like"/>
</dbReference>
<protein>
    <submittedName>
        <fullName evidence="7">D-isomer specific 2-hydroxyacid dehydrogenase NAD-binding protein</fullName>
    </submittedName>
</protein>
<dbReference type="Gene3D" id="3.40.50.720">
    <property type="entry name" value="NAD(P)-binding Rossmann-like Domain"/>
    <property type="match status" value="3"/>
</dbReference>
<dbReference type="SUPFAM" id="SSF52283">
    <property type="entry name" value="Formate/glycerate dehydrogenase catalytic domain-like"/>
    <property type="match status" value="1"/>
</dbReference>
<dbReference type="InterPro" id="IPR006140">
    <property type="entry name" value="D-isomer_DH_NAD-bd"/>
</dbReference>
<dbReference type="Proteomes" id="UP000034600">
    <property type="component" value="Unassembled WGS sequence"/>
</dbReference>
<sequence>MRIAFFEIEEWEKPRVRGKFGEDVYLDEKKVDEDELSKENDFEIISIFVDSRITEKVLAHFPNLKFIATRSTGFDHIDLAACKKRNISVSYVPGYGDIKIAKGFGMKVIASDPYPDEKFAKEENFEYVSLEKLLSSSDIITVHCPYNEKTRHLINKENIRLIKKGAYLINTARGGIVETDALAGALEEGILAGAGLDVLEEEGETKEEMEFLRRGKFKEDELKTMLQNHMLMRMPNVLITPHNAFNSREALERILGTTLENIEGFLSGGPVNLVP</sequence>
<name>A0A0G1X9I4_9BACT</name>
<dbReference type="InterPro" id="IPR036291">
    <property type="entry name" value="NAD(P)-bd_dom_sf"/>
</dbReference>
<dbReference type="Pfam" id="PF00389">
    <property type="entry name" value="2-Hacid_dh"/>
    <property type="match status" value="1"/>
</dbReference>
<evidence type="ECO:0000256" key="1">
    <source>
        <dbReference type="ARBA" id="ARBA00005854"/>
    </source>
</evidence>
<evidence type="ECO:0000256" key="2">
    <source>
        <dbReference type="ARBA" id="ARBA00023002"/>
    </source>
</evidence>
<dbReference type="PANTHER" id="PTHR43026">
    <property type="entry name" value="2-HYDROXYACID DEHYDROGENASE HOMOLOG 1-RELATED"/>
    <property type="match status" value="1"/>
</dbReference>
<dbReference type="PROSITE" id="PS00670">
    <property type="entry name" value="D_2_HYDROXYACID_DH_2"/>
    <property type="match status" value="1"/>
</dbReference>